<dbReference type="Proteomes" id="UP000246740">
    <property type="component" value="Unassembled WGS sequence"/>
</dbReference>
<keyword evidence="2" id="KW-1185">Reference proteome</keyword>
<name>A0A317XET2_9BASI</name>
<proteinExistence type="predicted"/>
<protein>
    <submittedName>
        <fullName evidence="1">Uncharacterized protein</fullName>
    </submittedName>
</protein>
<dbReference type="AlphaFoldDB" id="A0A317XET2"/>
<evidence type="ECO:0000313" key="2">
    <source>
        <dbReference type="Proteomes" id="UP000246740"/>
    </source>
</evidence>
<dbReference type="InParanoid" id="A0A317XET2"/>
<gene>
    <name evidence="1" type="ORF">BCV70DRAFT_92529</name>
</gene>
<reference evidence="1 2" key="1">
    <citation type="journal article" date="2018" name="Mol. Biol. Evol.">
        <title>Broad Genomic Sampling Reveals a Smut Pathogenic Ancestry of the Fungal Clade Ustilaginomycotina.</title>
        <authorList>
            <person name="Kijpornyongpan T."/>
            <person name="Mondo S.J."/>
            <person name="Barry K."/>
            <person name="Sandor L."/>
            <person name="Lee J."/>
            <person name="Lipzen A."/>
            <person name="Pangilinan J."/>
            <person name="LaButti K."/>
            <person name="Hainaut M."/>
            <person name="Henrissat B."/>
            <person name="Grigoriev I.V."/>
            <person name="Spatafora J.W."/>
            <person name="Aime M.C."/>
        </authorList>
    </citation>
    <scope>NUCLEOTIDE SEQUENCE [LARGE SCALE GENOMIC DNA]</scope>
    <source>
        <strain evidence="1 2">MCA 3645</strain>
    </source>
</reference>
<sequence>MEEEFIPWLVELASRPSLGRIGHKTGPQKCKNLICNSRTPQHTLTAQLWLSRPLADGVSTEMTPTLMRSSTGHVLQLRVSIPSPRDLLRRRSLLRDPPSTCSQYNELTEKEAEQRQRLDPTATSDKITHQFRQLPQRVSRHLRYRSGQHVRVSRLRRYGCGVAPFSSNRAPRNIGSREKAPRITTVQYSTWFLRMHSELNPRPTCPSRLNHSSVHHIGSSAEALRRTPLSTNTSTSTSKFTLVLLLLLGSDTNSTANSPHGHP</sequence>
<accession>A0A317XET2</accession>
<organism evidence="1 2">
    <name type="scientific">Testicularia cyperi</name>
    <dbReference type="NCBI Taxonomy" id="1882483"/>
    <lineage>
        <taxon>Eukaryota</taxon>
        <taxon>Fungi</taxon>
        <taxon>Dikarya</taxon>
        <taxon>Basidiomycota</taxon>
        <taxon>Ustilaginomycotina</taxon>
        <taxon>Ustilaginomycetes</taxon>
        <taxon>Ustilaginales</taxon>
        <taxon>Anthracoideaceae</taxon>
        <taxon>Testicularia</taxon>
    </lineage>
</organism>
<dbReference type="EMBL" id="KZ819230">
    <property type="protein sequence ID" value="PWY96974.1"/>
    <property type="molecule type" value="Genomic_DNA"/>
</dbReference>
<evidence type="ECO:0000313" key="1">
    <source>
        <dbReference type="EMBL" id="PWY96974.1"/>
    </source>
</evidence>